<reference evidence="8" key="1">
    <citation type="submission" date="2020-09" db="EMBL/GenBank/DDBJ databases">
        <title>New species isolated from human feces.</title>
        <authorList>
            <person name="Kitahara M."/>
            <person name="Shigeno Y."/>
            <person name="Shime M."/>
            <person name="Matsumoto Y."/>
            <person name="Nakamura S."/>
            <person name="Motooka D."/>
            <person name="Fukuoka S."/>
            <person name="Nishikawa H."/>
            <person name="Benno Y."/>
        </authorList>
    </citation>
    <scope>NUCLEOTIDE SEQUENCE</scope>
    <source>
        <strain evidence="8">MM35</strain>
        <plasmid evidence="8">pMM35_01</plasmid>
    </source>
</reference>
<accession>A0A810Q1B0</accession>
<dbReference type="Gene3D" id="3.40.640.10">
    <property type="entry name" value="Type I PLP-dependent aspartate aminotransferase-like (Major domain)"/>
    <property type="match status" value="1"/>
</dbReference>
<keyword evidence="8" id="KW-0614">Plasmid</keyword>
<protein>
    <submittedName>
        <fullName evidence="8">Aspartate aminotransferase</fullName>
    </submittedName>
</protein>
<dbReference type="GO" id="GO:0030170">
    <property type="term" value="F:pyridoxal phosphate binding"/>
    <property type="evidence" value="ECO:0007669"/>
    <property type="project" value="InterPro"/>
</dbReference>
<evidence type="ECO:0000256" key="3">
    <source>
        <dbReference type="ARBA" id="ARBA00011738"/>
    </source>
</evidence>
<comment type="cofactor">
    <cofactor evidence="1">
        <name>pyridoxal 5'-phosphate</name>
        <dbReference type="ChEBI" id="CHEBI:597326"/>
    </cofactor>
</comment>
<keyword evidence="4 8" id="KW-0032">Aminotransferase</keyword>
<keyword evidence="6" id="KW-0663">Pyridoxal phosphate</keyword>
<comment type="subunit">
    <text evidence="3">Homodimer.</text>
</comment>
<comment type="similarity">
    <text evidence="2">Belongs to the class-I pyridoxal-phosphate-dependent aminotransferase family.</text>
</comment>
<dbReference type="PANTHER" id="PTHR42790:SF19">
    <property type="entry name" value="KYNURENINE_ALPHA-AMINOADIPATE AMINOTRANSFERASE, MITOCHONDRIAL"/>
    <property type="match status" value="1"/>
</dbReference>
<dbReference type="InterPro" id="IPR015422">
    <property type="entry name" value="PyrdxlP-dep_Trfase_small"/>
</dbReference>
<dbReference type="EMBL" id="AP023416">
    <property type="protein sequence ID" value="BCK80057.1"/>
    <property type="molecule type" value="Genomic_DNA"/>
</dbReference>
<dbReference type="CDD" id="cd00609">
    <property type="entry name" value="AAT_like"/>
    <property type="match status" value="1"/>
</dbReference>
<dbReference type="GO" id="GO:0008483">
    <property type="term" value="F:transaminase activity"/>
    <property type="evidence" value="ECO:0007669"/>
    <property type="project" value="UniProtKB-KW"/>
</dbReference>
<name>A0A810Q1B0_9FIRM</name>
<organism evidence="8 9">
    <name type="scientific">Vescimonas fastidiosa</name>
    <dbReference type="NCBI Taxonomy" id="2714353"/>
    <lineage>
        <taxon>Bacteria</taxon>
        <taxon>Bacillati</taxon>
        <taxon>Bacillota</taxon>
        <taxon>Clostridia</taxon>
        <taxon>Eubacteriales</taxon>
        <taxon>Oscillospiraceae</taxon>
        <taxon>Vescimonas</taxon>
    </lineage>
</organism>
<dbReference type="InterPro" id="IPR004839">
    <property type="entry name" value="Aminotransferase_I/II_large"/>
</dbReference>
<gene>
    <name evidence="8" type="ORF">MM35RIKEN_22490</name>
</gene>
<feature type="domain" description="Aminotransferase class I/classII large" evidence="7">
    <location>
        <begin position="45"/>
        <end position="384"/>
    </location>
</feature>
<dbReference type="AlphaFoldDB" id="A0A810Q1B0"/>
<evidence type="ECO:0000313" key="8">
    <source>
        <dbReference type="EMBL" id="BCK80057.1"/>
    </source>
</evidence>
<dbReference type="KEGG" id="vfa:MM35RIKEN_22490"/>
<dbReference type="PANTHER" id="PTHR42790">
    <property type="entry name" value="AMINOTRANSFERASE"/>
    <property type="match status" value="1"/>
</dbReference>
<evidence type="ECO:0000313" key="9">
    <source>
        <dbReference type="Proteomes" id="UP000681343"/>
    </source>
</evidence>
<evidence type="ECO:0000259" key="7">
    <source>
        <dbReference type="Pfam" id="PF00155"/>
    </source>
</evidence>
<dbReference type="Gene3D" id="3.90.1150.10">
    <property type="entry name" value="Aspartate Aminotransferase, domain 1"/>
    <property type="match status" value="1"/>
</dbReference>
<dbReference type="Proteomes" id="UP000681343">
    <property type="component" value="Plasmid pMM35_01"/>
</dbReference>
<geneLocation type="plasmid" evidence="8 9">
    <name>pMM35_01</name>
</geneLocation>
<dbReference type="InterPro" id="IPR015424">
    <property type="entry name" value="PyrdxlP-dep_Trfase"/>
</dbReference>
<dbReference type="InterPro" id="IPR050859">
    <property type="entry name" value="Class-I_PLP-dep_aminotransf"/>
</dbReference>
<evidence type="ECO:0000256" key="5">
    <source>
        <dbReference type="ARBA" id="ARBA00022679"/>
    </source>
</evidence>
<dbReference type="FunFam" id="3.40.640.10:FF:000053">
    <property type="entry name" value="Aminotransferase, class I"/>
    <property type="match status" value="1"/>
</dbReference>
<sequence length="398" mass="43871">MNVHMSEKIMRPDFQGEFTASILAAAASPDLISFAGGLPNPVSFPVEAMEKATAKVLAENGVQALQYSGTQGLPALRAWIAKRYETMGVYDVTADDIIITNGSQQALAMLGMCMIDPGDKVLVENPTYLVALQSFHMFDPKIIPVQINPDGIDCEKLSETVKANPDAKFIYVIPNFQNPTGLSYTKEVHDKVVEILKGTDILLIEDNPYRELRFAGEATDSFGKELGEQCCMLGTFSKIVAPGMRIGWICVRNKELKAKLLSYKSTADLHTNIFSQLVLAQYLQDNDVDAHIEKTKELYRAKANLMMDCMRKYLPEGVTFTPTEGGMFLWATLPDSITSVDLYRAALAKGVAICPGDPFYEIDRGVHTVRLNYSNSTDEIIEKGMKLLGEACAELLGK</sequence>
<proteinExistence type="inferred from homology"/>
<evidence type="ECO:0000256" key="6">
    <source>
        <dbReference type="ARBA" id="ARBA00022898"/>
    </source>
</evidence>
<evidence type="ECO:0000256" key="1">
    <source>
        <dbReference type="ARBA" id="ARBA00001933"/>
    </source>
</evidence>
<dbReference type="SUPFAM" id="SSF53383">
    <property type="entry name" value="PLP-dependent transferases"/>
    <property type="match status" value="1"/>
</dbReference>
<dbReference type="InterPro" id="IPR015421">
    <property type="entry name" value="PyrdxlP-dep_Trfase_major"/>
</dbReference>
<keyword evidence="9" id="KW-1185">Reference proteome</keyword>
<evidence type="ECO:0000256" key="4">
    <source>
        <dbReference type="ARBA" id="ARBA00022576"/>
    </source>
</evidence>
<dbReference type="Pfam" id="PF00155">
    <property type="entry name" value="Aminotran_1_2"/>
    <property type="match status" value="1"/>
</dbReference>
<dbReference type="RefSeq" id="WP_212821921.1">
    <property type="nucleotide sequence ID" value="NZ_AP023416.1"/>
</dbReference>
<keyword evidence="5" id="KW-0808">Transferase</keyword>
<evidence type="ECO:0000256" key="2">
    <source>
        <dbReference type="ARBA" id="ARBA00007441"/>
    </source>
</evidence>
<dbReference type="GO" id="GO:1901605">
    <property type="term" value="P:alpha-amino acid metabolic process"/>
    <property type="evidence" value="ECO:0007669"/>
    <property type="project" value="TreeGrafter"/>
</dbReference>